<dbReference type="PANTHER" id="PTHR43096">
    <property type="entry name" value="DNAJ HOMOLOG 1, MITOCHONDRIAL-RELATED"/>
    <property type="match status" value="1"/>
</dbReference>
<dbReference type="CDD" id="cd06257">
    <property type="entry name" value="DnaJ"/>
    <property type="match status" value="1"/>
</dbReference>
<dbReference type="Pfam" id="PF00226">
    <property type="entry name" value="DnaJ"/>
    <property type="match status" value="1"/>
</dbReference>
<keyword evidence="1" id="KW-0143">Chaperone</keyword>
<dbReference type="PRINTS" id="PR00625">
    <property type="entry name" value="JDOMAIN"/>
</dbReference>
<proteinExistence type="predicted"/>
<evidence type="ECO:0000256" key="3">
    <source>
        <dbReference type="SAM" id="MobiDB-lite"/>
    </source>
</evidence>
<dbReference type="InterPro" id="IPR001623">
    <property type="entry name" value="DnaJ_domain"/>
</dbReference>
<evidence type="ECO:0000313" key="5">
    <source>
        <dbReference type="EMBL" id="KAK0754718.1"/>
    </source>
</evidence>
<dbReference type="Proteomes" id="UP001172155">
    <property type="component" value="Unassembled WGS sequence"/>
</dbReference>
<name>A0AA40FBG1_9PEZI</name>
<reference evidence="5" key="1">
    <citation type="submission" date="2023-06" db="EMBL/GenBank/DDBJ databases">
        <title>Genome-scale phylogeny and comparative genomics of the fungal order Sordariales.</title>
        <authorList>
            <consortium name="Lawrence Berkeley National Laboratory"/>
            <person name="Hensen N."/>
            <person name="Bonometti L."/>
            <person name="Westerberg I."/>
            <person name="Brannstrom I.O."/>
            <person name="Guillou S."/>
            <person name="Cros-Aarteil S."/>
            <person name="Calhoun S."/>
            <person name="Haridas S."/>
            <person name="Kuo A."/>
            <person name="Mondo S."/>
            <person name="Pangilinan J."/>
            <person name="Riley R."/>
            <person name="LaButti K."/>
            <person name="Andreopoulos B."/>
            <person name="Lipzen A."/>
            <person name="Chen C."/>
            <person name="Yanf M."/>
            <person name="Daum C."/>
            <person name="Ng V."/>
            <person name="Clum A."/>
            <person name="Steindorff A."/>
            <person name="Ohm R."/>
            <person name="Martin F."/>
            <person name="Silar P."/>
            <person name="Natvig D."/>
            <person name="Lalanne C."/>
            <person name="Gautier V."/>
            <person name="Ament-velasquez S.L."/>
            <person name="Kruys A."/>
            <person name="Hutchinson M.I."/>
            <person name="Powell A.J."/>
            <person name="Barry K."/>
            <person name="Miller A.N."/>
            <person name="Grigoriev I.V."/>
            <person name="Debuchy R."/>
            <person name="Gladieux P."/>
            <person name="Thoren M.H."/>
            <person name="Johannesson H."/>
        </authorList>
    </citation>
    <scope>NUCLEOTIDE SEQUENCE</scope>
    <source>
        <strain evidence="5">SMH3187-1</strain>
    </source>
</reference>
<dbReference type="SMART" id="SM00271">
    <property type="entry name" value="DnaJ"/>
    <property type="match status" value="1"/>
</dbReference>
<dbReference type="SUPFAM" id="SSF46565">
    <property type="entry name" value="Chaperone J-domain"/>
    <property type="match status" value="1"/>
</dbReference>
<feature type="compositionally biased region" description="Basic and acidic residues" evidence="3">
    <location>
        <begin position="312"/>
        <end position="322"/>
    </location>
</feature>
<dbReference type="PANTHER" id="PTHR43096:SF52">
    <property type="entry name" value="DNAJ HOMOLOG 1, MITOCHONDRIAL-RELATED"/>
    <property type="match status" value="1"/>
</dbReference>
<feature type="compositionally biased region" description="Polar residues" evidence="3">
    <location>
        <begin position="457"/>
        <end position="469"/>
    </location>
</feature>
<feature type="compositionally biased region" description="Basic and acidic residues" evidence="3">
    <location>
        <begin position="365"/>
        <end position="377"/>
    </location>
</feature>
<feature type="compositionally biased region" description="Low complexity" evidence="3">
    <location>
        <begin position="90"/>
        <end position="103"/>
    </location>
</feature>
<feature type="domain" description="J" evidence="4">
    <location>
        <begin position="7"/>
        <end position="75"/>
    </location>
</feature>
<keyword evidence="6" id="KW-1185">Reference proteome</keyword>
<keyword evidence="2" id="KW-0175">Coiled coil</keyword>
<gene>
    <name evidence="5" type="ORF">B0T18DRAFT_386552</name>
</gene>
<dbReference type="InterPro" id="IPR036869">
    <property type="entry name" value="J_dom_sf"/>
</dbReference>
<feature type="coiled-coil region" evidence="2">
    <location>
        <begin position="61"/>
        <end position="88"/>
    </location>
</feature>
<feature type="region of interest" description="Disordered" evidence="3">
    <location>
        <begin position="89"/>
        <end position="472"/>
    </location>
</feature>
<feature type="compositionally biased region" description="Basic and acidic residues" evidence="3">
    <location>
        <begin position="160"/>
        <end position="240"/>
    </location>
</feature>
<comment type="caution">
    <text evidence="5">The sequence shown here is derived from an EMBL/GenBank/DDBJ whole genome shotgun (WGS) entry which is preliminary data.</text>
</comment>
<dbReference type="Gene3D" id="1.10.287.110">
    <property type="entry name" value="DnaJ domain"/>
    <property type="match status" value="1"/>
</dbReference>
<accession>A0AA40FBG1</accession>
<evidence type="ECO:0000256" key="2">
    <source>
        <dbReference type="SAM" id="Coils"/>
    </source>
</evidence>
<feature type="compositionally biased region" description="Basic and acidic residues" evidence="3">
    <location>
        <begin position="254"/>
        <end position="292"/>
    </location>
</feature>
<dbReference type="AlphaFoldDB" id="A0AA40FBG1"/>
<evidence type="ECO:0000259" key="4">
    <source>
        <dbReference type="PROSITE" id="PS50076"/>
    </source>
</evidence>
<feature type="compositionally biased region" description="Basic and acidic residues" evidence="3">
    <location>
        <begin position="104"/>
        <end position="115"/>
    </location>
</feature>
<dbReference type="GO" id="GO:0051082">
    <property type="term" value="F:unfolded protein binding"/>
    <property type="evidence" value="ECO:0007669"/>
    <property type="project" value="TreeGrafter"/>
</dbReference>
<evidence type="ECO:0000256" key="1">
    <source>
        <dbReference type="ARBA" id="ARBA00023186"/>
    </source>
</evidence>
<feature type="compositionally biased region" description="Basic residues" evidence="3">
    <location>
        <begin position="432"/>
        <end position="442"/>
    </location>
</feature>
<dbReference type="GO" id="GO:0042026">
    <property type="term" value="P:protein refolding"/>
    <property type="evidence" value="ECO:0007669"/>
    <property type="project" value="TreeGrafter"/>
</dbReference>
<evidence type="ECO:0000313" key="6">
    <source>
        <dbReference type="Proteomes" id="UP001172155"/>
    </source>
</evidence>
<organism evidence="5 6">
    <name type="scientific">Schizothecium vesticola</name>
    <dbReference type="NCBI Taxonomy" id="314040"/>
    <lineage>
        <taxon>Eukaryota</taxon>
        <taxon>Fungi</taxon>
        <taxon>Dikarya</taxon>
        <taxon>Ascomycota</taxon>
        <taxon>Pezizomycotina</taxon>
        <taxon>Sordariomycetes</taxon>
        <taxon>Sordariomycetidae</taxon>
        <taxon>Sordariales</taxon>
        <taxon>Schizotheciaceae</taxon>
        <taxon>Schizothecium</taxon>
    </lineage>
</organism>
<feature type="region of interest" description="Disordered" evidence="3">
    <location>
        <begin position="499"/>
        <end position="527"/>
    </location>
</feature>
<sequence length="527" mass="60998">MATIQPDPWKALGLDRSADKSDIRAAYKKLVLKCHPDKVQDPTLKAQKANEFQKVQEAWELLNDDDKLEKYEEQLKLAELRRQAAMMAKNMPNSSASRSSPRHMSYEIRTAEPRHKTASTPSSGAKVYAHYTSVHSRSHEEMPSRMYPYDDGEKHARRTTSYDKVYRDDDRREKDEKRRSRREEDDFRIRERKEKEIRDKEKEIVERMKELEREREARKTDRKRSERDRDSQRKRDVEDKHRRHKSPYIEQYSSDDHPTYSKSEKRSSSKKPYEREAPREKSTASASRRLETPEPEVIVAPEAPPAPIPLHAKFESDIEKASDYILRSRRPKDIPVSVPTPPPADMEAAEPPRPIPRVAGRRSSHSHEASRSKEKLSSSHKSAAAYIIDASPKTRMPPSLQKSHTSPPVLPESGGGRHEIYDHDDSDDDQYRRHRHRSSRRTRSPEVVTRAYKVDSSLKTTPYTYGDSPNSKKKYMAEAYDSPSGGPYPNYIKVAQSKSYGPNDVKYSDSPYPYTARNDSYAPPVYS</sequence>
<protein>
    <recommendedName>
        <fullName evidence="4">J domain-containing protein</fullName>
    </recommendedName>
</protein>
<dbReference type="PROSITE" id="PS50076">
    <property type="entry name" value="DNAJ_2"/>
    <property type="match status" value="1"/>
</dbReference>
<dbReference type="GO" id="GO:0005737">
    <property type="term" value="C:cytoplasm"/>
    <property type="evidence" value="ECO:0007669"/>
    <property type="project" value="TreeGrafter"/>
</dbReference>
<dbReference type="EMBL" id="JAUKUD010000001">
    <property type="protein sequence ID" value="KAK0754718.1"/>
    <property type="molecule type" value="Genomic_DNA"/>
</dbReference>